<dbReference type="PANTHER" id="PTHR23113:SF354">
    <property type="entry name" value="BUD SITE SELECTION PROTEIN 5"/>
    <property type="match status" value="1"/>
</dbReference>
<feature type="domain" description="N-terminal Ras-GEF" evidence="8">
    <location>
        <begin position="598"/>
        <end position="729"/>
    </location>
</feature>
<protein>
    <recommendedName>
        <fullName evidence="13">Ras GEF</fullName>
    </recommendedName>
</protein>
<dbReference type="GO" id="GO:0005886">
    <property type="term" value="C:plasma membrane"/>
    <property type="evidence" value="ECO:0007669"/>
    <property type="project" value="TreeGrafter"/>
</dbReference>
<evidence type="ECO:0000259" key="7">
    <source>
        <dbReference type="PROSITE" id="PS50009"/>
    </source>
</evidence>
<dbReference type="VEuPathDB" id="FungiDB:SeMB42_g00460"/>
<feature type="region of interest" description="Disordered" evidence="5">
    <location>
        <begin position="486"/>
        <end position="534"/>
    </location>
</feature>
<evidence type="ECO:0000313" key="10">
    <source>
        <dbReference type="EMBL" id="TPX54064.1"/>
    </source>
</evidence>
<evidence type="ECO:0000259" key="6">
    <source>
        <dbReference type="PROSITE" id="PS50002"/>
    </source>
</evidence>
<comment type="caution">
    <text evidence="10">The sequence shown here is derived from an EMBL/GenBank/DDBJ whole genome shotgun (WGS) entry which is preliminary data.</text>
</comment>
<reference evidence="11 12" key="1">
    <citation type="journal article" date="2019" name="Sci. Rep.">
        <title>Comparative genomics of chytrid fungi reveal insights into the obligate biotrophic and pathogenic lifestyle of Synchytrium endobioticum.</title>
        <authorList>
            <person name="van de Vossenberg B.T.L.H."/>
            <person name="Warris S."/>
            <person name="Nguyen H.D.T."/>
            <person name="van Gent-Pelzer M.P.E."/>
            <person name="Joly D.L."/>
            <person name="van de Geest H.C."/>
            <person name="Bonants P.J.M."/>
            <person name="Smith D.S."/>
            <person name="Levesque C.A."/>
            <person name="van der Lee T.A.J."/>
        </authorList>
    </citation>
    <scope>NUCLEOTIDE SEQUENCE [LARGE SCALE GENOMIC DNA]</scope>
    <source>
        <strain evidence="9 12">LEV6574</strain>
        <strain evidence="10 11">MB42</strain>
    </source>
</reference>
<evidence type="ECO:0000256" key="2">
    <source>
        <dbReference type="ARBA" id="ARBA00022658"/>
    </source>
</evidence>
<gene>
    <name evidence="9" type="ORF">SeLEV6574_g00323</name>
    <name evidence="10" type="ORF">SeMB42_g00460</name>
</gene>
<dbReference type="Pfam" id="PF00618">
    <property type="entry name" value="RasGEF_N"/>
    <property type="match status" value="1"/>
</dbReference>
<dbReference type="InterPro" id="IPR036028">
    <property type="entry name" value="SH3-like_dom_sf"/>
</dbReference>
<dbReference type="EMBL" id="QEAN01000009">
    <property type="protein sequence ID" value="TPX54064.1"/>
    <property type="molecule type" value="Genomic_DNA"/>
</dbReference>
<keyword evidence="2 3" id="KW-0344">Guanine-nucleotide releasing factor</keyword>
<organism evidence="10 11">
    <name type="scientific">Synchytrium endobioticum</name>
    <dbReference type="NCBI Taxonomy" id="286115"/>
    <lineage>
        <taxon>Eukaryota</taxon>
        <taxon>Fungi</taxon>
        <taxon>Fungi incertae sedis</taxon>
        <taxon>Chytridiomycota</taxon>
        <taxon>Chytridiomycota incertae sedis</taxon>
        <taxon>Chytridiomycetes</taxon>
        <taxon>Synchytriales</taxon>
        <taxon>Synchytriaceae</taxon>
        <taxon>Synchytrium</taxon>
    </lineage>
</organism>
<dbReference type="InterPro" id="IPR000651">
    <property type="entry name" value="Ras-like_Gua-exchang_fac_N"/>
</dbReference>
<dbReference type="SMART" id="SM00326">
    <property type="entry name" value="SH3"/>
    <property type="match status" value="1"/>
</dbReference>
<evidence type="ECO:0000259" key="8">
    <source>
        <dbReference type="PROSITE" id="PS50212"/>
    </source>
</evidence>
<dbReference type="SUPFAM" id="SSF50044">
    <property type="entry name" value="SH3-domain"/>
    <property type="match status" value="1"/>
</dbReference>
<feature type="compositionally biased region" description="Polar residues" evidence="5">
    <location>
        <begin position="115"/>
        <end position="131"/>
    </location>
</feature>
<dbReference type="Gene3D" id="1.20.870.10">
    <property type="entry name" value="Son of sevenless (SoS) protein Chain: S domain 1"/>
    <property type="match status" value="1"/>
</dbReference>
<dbReference type="Pfam" id="PF25006">
    <property type="entry name" value="DUF7783"/>
    <property type="match status" value="1"/>
</dbReference>
<dbReference type="InterPro" id="IPR001895">
    <property type="entry name" value="RASGEF_cat_dom"/>
</dbReference>
<dbReference type="CDD" id="cd00155">
    <property type="entry name" value="RasGEF"/>
    <property type="match status" value="1"/>
</dbReference>
<dbReference type="Gene3D" id="1.10.840.10">
    <property type="entry name" value="Ras guanine-nucleotide exchange factors catalytic domain"/>
    <property type="match status" value="1"/>
</dbReference>
<dbReference type="InterPro" id="IPR008937">
    <property type="entry name" value="Ras-like_GEF"/>
</dbReference>
<dbReference type="InterPro" id="IPR036964">
    <property type="entry name" value="RASGEF_cat_dom_sf"/>
</dbReference>
<dbReference type="PANTHER" id="PTHR23113">
    <property type="entry name" value="GUANINE NUCLEOTIDE EXCHANGE FACTOR"/>
    <property type="match status" value="1"/>
</dbReference>
<dbReference type="Gene3D" id="2.30.30.40">
    <property type="entry name" value="SH3 Domains"/>
    <property type="match status" value="1"/>
</dbReference>
<dbReference type="Proteomes" id="UP000317494">
    <property type="component" value="Unassembled WGS sequence"/>
</dbReference>
<evidence type="ECO:0000256" key="1">
    <source>
        <dbReference type="ARBA" id="ARBA00022443"/>
    </source>
</evidence>
<dbReference type="CDD" id="cd06224">
    <property type="entry name" value="REM"/>
    <property type="match status" value="1"/>
</dbReference>
<dbReference type="OrthoDB" id="546434at2759"/>
<dbReference type="SUPFAM" id="SSF48366">
    <property type="entry name" value="Ras GEF"/>
    <property type="match status" value="1"/>
</dbReference>
<name>A0A507DQR7_9FUNG</name>
<keyword evidence="1 4" id="KW-0728">SH3 domain</keyword>
<dbReference type="PROSITE" id="PS50002">
    <property type="entry name" value="SH3"/>
    <property type="match status" value="1"/>
</dbReference>
<sequence>MPPPTPSRNSKKRHIDIVEALYDYESPDDSCLGLKRGEILHVYAKDASGWWNGVSCEKGGWFPSNFVTSIKDKEGLYSSNAAMTLDVSASASSIASTSAAPMPSSEIAIERGKMAQSTSTAASREALQQSSAKDKKDAESASISALLELESLERALSMILNAGGDMSVLAEAVAGVHSATNRVTKSMASVGSSLAAINRAPEPITKLPGKLEQNQPDPSPSVPPLSEAIKTFERAATTRKEDEIHTVPTVNIIAIPQSTASTRLSAASELVPAAESPTIMKIPSEVPLRGPYPANPSFEHPMSPKNLSPPNNSGLTWDVLADDVAEAISNLNSNTHDSAKYLTSANNVMSAVQYMLSCAGITSKGSTILSLPSIKGHHQRLVPALTRVLLSAKVASGLTPPADAADKIKDAASQLLQVVHDFVRAGKTAGVKLILIPPRSKDAKESTEMSDVEMVARLESVGPTMGELNHLVEHVHSQTIDPDALSQVSSPLASSSDTAHQDDACSIGRSVGGDNDSDSDDDLPNRSNSNATRHKSLLTLKLRDKRINKSGELAGSSKLLAFFGAESNESLVKASTETRKKPWFLEYDTPLSDISFNMEGSVNGGTFVGLVERLTIHDVPVDPHFMNAFLMMFRSFGTSDQLVDLLIERFQIDAPAGLVDDEAKIWTVKKQTPIRLRVYNAFKTWLETFWNQSIDGPILSRILVFAEGPMTQAMPNVGSRLAELCRKQMEGSHSAMGIKTVNRTFSSHDGPPSILPRSFKKMGLHDLDPLELARQLTIIDAKLFYAVEAKELINQEWAKGKVNSCAIHVRGMSALSNKITGWVAESILLDHDVKKRALTLKYFIKVGDRLMGMNNFNTLLAVLSALNSSTINRLHKTWNLLSDKTRKTFDQLQAPTDHSKNYAVYRQHLRTCSPPCLPFLGMYLTDLTFCDDGNPNKRNEGRLINFDKFAKSARIILEVQKYQGVDRYTFTPVPEIQDWLIKQLERSENVNAADLYRVSLALEPKEELPR</sequence>
<evidence type="ECO:0000313" key="9">
    <source>
        <dbReference type="EMBL" id="TPX51384.1"/>
    </source>
</evidence>
<evidence type="ECO:0000313" key="11">
    <source>
        <dbReference type="Proteomes" id="UP000317494"/>
    </source>
</evidence>
<dbReference type="AlphaFoldDB" id="A0A507DQR7"/>
<evidence type="ECO:0000256" key="4">
    <source>
        <dbReference type="PROSITE-ProRule" id="PRU00192"/>
    </source>
</evidence>
<accession>A0A507DQR7</accession>
<keyword evidence="11" id="KW-1185">Reference proteome</keyword>
<evidence type="ECO:0008006" key="13">
    <source>
        <dbReference type="Google" id="ProtNLM"/>
    </source>
</evidence>
<dbReference type="SMART" id="SM00229">
    <property type="entry name" value="RasGEFN"/>
    <property type="match status" value="1"/>
</dbReference>
<dbReference type="Proteomes" id="UP000320475">
    <property type="component" value="Unassembled WGS sequence"/>
</dbReference>
<dbReference type="EMBL" id="QEAM01000005">
    <property type="protein sequence ID" value="TPX51384.1"/>
    <property type="molecule type" value="Genomic_DNA"/>
</dbReference>
<dbReference type="Pfam" id="PF00617">
    <property type="entry name" value="RasGEF"/>
    <property type="match status" value="1"/>
</dbReference>
<proteinExistence type="predicted"/>
<feature type="domain" description="SH3" evidence="6">
    <location>
        <begin position="13"/>
        <end position="72"/>
    </location>
</feature>
<evidence type="ECO:0000256" key="3">
    <source>
        <dbReference type="PROSITE-ProRule" id="PRU00168"/>
    </source>
</evidence>
<evidence type="ECO:0000256" key="5">
    <source>
        <dbReference type="SAM" id="MobiDB-lite"/>
    </source>
</evidence>
<dbReference type="InterPro" id="IPR023578">
    <property type="entry name" value="Ras_GEF_dom_sf"/>
</dbReference>
<evidence type="ECO:0000313" key="12">
    <source>
        <dbReference type="Proteomes" id="UP000320475"/>
    </source>
</evidence>
<dbReference type="InterPro" id="IPR056685">
    <property type="entry name" value="DUF7783"/>
</dbReference>
<dbReference type="PROSITE" id="PS50212">
    <property type="entry name" value="RASGEF_NTER"/>
    <property type="match status" value="1"/>
</dbReference>
<dbReference type="GO" id="GO:0007265">
    <property type="term" value="P:Ras protein signal transduction"/>
    <property type="evidence" value="ECO:0007669"/>
    <property type="project" value="TreeGrafter"/>
</dbReference>
<dbReference type="Pfam" id="PF00018">
    <property type="entry name" value="SH3_1"/>
    <property type="match status" value="1"/>
</dbReference>
<feature type="compositionally biased region" description="Low complexity" evidence="5">
    <location>
        <begin position="486"/>
        <end position="496"/>
    </location>
</feature>
<dbReference type="PROSITE" id="PS50009">
    <property type="entry name" value="RASGEF_CAT"/>
    <property type="match status" value="1"/>
</dbReference>
<feature type="domain" description="Ras-GEF" evidence="7">
    <location>
        <begin position="768"/>
        <end position="1005"/>
    </location>
</feature>
<feature type="region of interest" description="Disordered" evidence="5">
    <location>
        <begin position="111"/>
        <end position="138"/>
    </location>
</feature>
<dbReference type="SMART" id="SM00147">
    <property type="entry name" value="RasGEF"/>
    <property type="match status" value="1"/>
</dbReference>
<dbReference type="InterPro" id="IPR001452">
    <property type="entry name" value="SH3_domain"/>
</dbReference>
<dbReference type="STRING" id="286115.A0A507DQR7"/>
<dbReference type="GO" id="GO:0005085">
    <property type="term" value="F:guanyl-nucleotide exchange factor activity"/>
    <property type="evidence" value="ECO:0007669"/>
    <property type="project" value="UniProtKB-KW"/>
</dbReference>